<evidence type="ECO:0000313" key="3">
    <source>
        <dbReference type="Proteomes" id="UP000580051"/>
    </source>
</evidence>
<dbReference type="AlphaFoldDB" id="A0A6V8NPS3"/>
<dbReference type="EMBL" id="BLRV01000349">
    <property type="protein sequence ID" value="GFP22332.1"/>
    <property type="molecule type" value="Genomic_DNA"/>
</dbReference>
<dbReference type="Gene3D" id="1.10.10.2840">
    <property type="entry name" value="PucR C-terminal helix-turn-helix domain"/>
    <property type="match status" value="1"/>
</dbReference>
<reference evidence="2 3" key="1">
    <citation type="journal article" date="2020" name="Front. Microbiol.">
        <title>Single-cell genomics of novel Actinobacteria with the Wood-Ljungdahl pathway discovered in a serpentinizing system.</title>
        <authorList>
            <person name="Merino N."/>
            <person name="Kawai M."/>
            <person name="Boyd E.S."/>
            <person name="Colman D.R."/>
            <person name="McGlynn S.E."/>
            <person name="Nealson K.H."/>
            <person name="Kurokawa K."/>
            <person name="Hongoh Y."/>
        </authorList>
    </citation>
    <scope>NUCLEOTIDE SEQUENCE [LARGE SCALE GENOMIC DNA]</scope>
    <source>
        <strain evidence="2 3">S06</strain>
    </source>
</reference>
<name>A0A6V8NPS3_9ACTN</name>
<sequence>FYQLFRSPKPEDEGKAYYRGTVAKLVEYDLRHRTSLAHTLEVFLGSYGNKKEAAAKLFVHRNTLSRQIKKIEELLGVDLNDKEVRFRLQLGLKVRHLVL</sequence>
<gene>
    <name evidence="2" type="ORF">HKBW3S06_01559</name>
</gene>
<dbReference type="PANTHER" id="PTHR33744:SF1">
    <property type="entry name" value="DNA-BINDING TRANSCRIPTIONAL ACTIVATOR ADER"/>
    <property type="match status" value="1"/>
</dbReference>
<dbReference type="InterPro" id="IPR042070">
    <property type="entry name" value="PucR_C-HTH_sf"/>
</dbReference>
<proteinExistence type="predicted"/>
<dbReference type="Proteomes" id="UP000580051">
    <property type="component" value="Unassembled WGS sequence"/>
</dbReference>
<feature type="domain" description="PucR C-terminal helix-turn-helix" evidence="1">
    <location>
        <begin position="36"/>
        <end position="94"/>
    </location>
</feature>
<evidence type="ECO:0000313" key="2">
    <source>
        <dbReference type="EMBL" id="GFP22332.1"/>
    </source>
</evidence>
<dbReference type="Pfam" id="PF13556">
    <property type="entry name" value="HTH_30"/>
    <property type="match status" value="1"/>
</dbReference>
<evidence type="ECO:0000259" key="1">
    <source>
        <dbReference type="Pfam" id="PF13556"/>
    </source>
</evidence>
<protein>
    <submittedName>
        <fullName evidence="2">PucR family transcriptional regulator, purine catabolism regulatory protein</fullName>
    </submittedName>
</protein>
<accession>A0A6V8NPS3</accession>
<dbReference type="InterPro" id="IPR051448">
    <property type="entry name" value="CdaR-like_regulators"/>
</dbReference>
<dbReference type="InterPro" id="IPR025736">
    <property type="entry name" value="PucR_C-HTH_dom"/>
</dbReference>
<feature type="non-terminal residue" evidence="2">
    <location>
        <position position="1"/>
    </location>
</feature>
<dbReference type="RefSeq" id="WP_176227329.1">
    <property type="nucleotide sequence ID" value="NZ_BLRV01000349.1"/>
</dbReference>
<comment type="caution">
    <text evidence="2">The sequence shown here is derived from an EMBL/GenBank/DDBJ whole genome shotgun (WGS) entry which is preliminary data.</text>
</comment>
<dbReference type="PANTHER" id="PTHR33744">
    <property type="entry name" value="CARBOHYDRATE DIACID REGULATOR"/>
    <property type="match status" value="1"/>
</dbReference>
<organism evidence="2 3">
    <name type="scientific">Candidatus Hakubella thermalkaliphila</name>
    <dbReference type="NCBI Taxonomy" id="2754717"/>
    <lineage>
        <taxon>Bacteria</taxon>
        <taxon>Bacillati</taxon>
        <taxon>Actinomycetota</taxon>
        <taxon>Actinomycetota incertae sedis</taxon>
        <taxon>Candidatus Hakubellales</taxon>
        <taxon>Candidatus Hakubellaceae</taxon>
        <taxon>Candidatus Hakubella</taxon>
    </lineage>
</organism>